<feature type="region of interest" description="Disordered" evidence="1">
    <location>
        <begin position="186"/>
        <end position="207"/>
    </location>
</feature>
<evidence type="ECO:0000313" key="3">
    <source>
        <dbReference type="Proteomes" id="UP001212997"/>
    </source>
</evidence>
<dbReference type="EMBL" id="JANAWD010000023">
    <property type="protein sequence ID" value="KAJ3490713.1"/>
    <property type="molecule type" value="Genomic_DNA"/>
</dbReference>
<dbReference type="AlphaFoldDB" id="A0AAD5VGD0"/>
<feature type="compositionally biased region" description="Polar residues" evidence="1">
    <location>
        <begin position="1"/>
        <end position="17"/>
    </location>
</feature>
<name>A0AAD5VGD0_9APHY</name>
<reference evidence="2" key="1">
    <citation type="submission" date="2022-07" db="EMBL/GenBank/DDBJ databases">
        <title>Genome Sequence of Physisporinus lineatus.</title>
        <authorList>
            <person name="Buettner E."/>
        </authorList>
    </citation>
    <scope>NUCLEOTIDE SEQUENCE</scope>
    <source>
        <strain evidence="2">VT162</strain>
    </source>
</reference>
<keyword evidence="3" id="KW-1185">Reference proteome</keyword>
<evidence type="ECO:0000313" key="2">
    <source>
        <dbReference type="EMBL" id="KAJ3490713.1"/>
    </source>
</evidence>
<feature type="compositionally biased region" description="Basic and acidic residues" evidence="1">
    <location>
        <begin position="61"/>
        <end position="74"/>
    </location>
</feature>
<sequence length="207" mass="22879">MSSPTDNTSPFQPSSSPKAIRATSDHSHSPVRHRDRGNSISSDVEPPTRPRLSPTLVRSYNPHDPEHRERQRTMDVDMAIQLSRARSNTVALSSPIISPQPHRASDDQLFPSLSLHEEHELDAARLGGPTNGDLDAISPFHPGPVQDTHTHLNHLSVAHDPALLVSLDTAEPDDTAMGGLPMYQHRTTASHSTLHPWKNTPERKKRN</sequence>
<evidence type="ECO:0000256" key="1">
    <source>
        <dbReference type="SAM" id="MobiDB-lite"/>
    </source>
</evidence>
<gene>
    <name evidence="2" type="ORF">NLI96_g1224</name>
</gene>
<proteinExistence type="predicted"/>
<dbReference type="Proteomes" id="UP001212997">
    <property type="component" value="Unassembled WGS sequence"/>
</dbReference>
<protein>
    <submittedName>
        <fullName evidence="2">Uncharacterized protein</fullName>
    </submittedName>
</protein>
<feature type="region of interest" description="Disordered" evidence="1">
    <location>
        <begin position="1"/>
        <end position="74"/>
    </location>
</feature>
<accession>A0AAD5VGD0</accession>
<comment type="caution">
    <text evidence="2">The sequence shown here is derived from an EMBL/GenBank/DDBJ whole genome shotgun (WGS) entry which is preliminary data.</text>
</comment>
<organism evidence="2 3">
    <name type="scientific">Meripilus lineatus</name>
    <dbReference type="NCBI Taxonomy" id="2056292"/>
    <lineage>
        <taxon>Eukaryota</taxon>
        <taxon>Fungi</taxon>
        <taxon>Dikarya</taxon>
        <taxon>Basidiomycota</taxon>
        <taxon>Agaricomycotina</taxon>
        <taxon>Agaricomycetes</taxon>
        <taxon>Polyporales</taxon>
        <taxon>Meripilaceae</taxon>
        <taxon>Meripilus</taxon>
    </lineage>
</organism>